<dbReference type="SMART" id="SM01008">
    <property type="entry name" value="Ald_Xan_dh_C"/>
    <property type="match status" value="1"/>
</dbReference>
<dbReference type="SUPFAM" id="SSF54665">
    <property type="entry name" value="CO dehydrogenase molybdoprotein N-domain-like"/>
    <property type="match status" value="1"/>
</dbReference>
<evidence type="ECO:0000256" key="1">
    <source>
        <dbReference type="ARBA" id="ARBA00022505"/>
    </source>
</evidence>
<evidence type="ECO:0000313" key="5">
    <source>
        <dbReference type="Proteomes" id="UP001203687"/>
    </source>
</evidence>
<dbReference type="Pfam" id="PF20256">
    <property type="entry name" value="MoCoBD_2"/>
    <property type="match status" value="1"/>
</dbReference>
<dbReference type="Gene3D" id="3.90.1170.50">
    <property type="entry name" value="Aldehyde oxidase/xanthine dehydrogenase, a/b hammerhead"/>
    <property type="match status" value="1"/>
</dbReference>
<dbReference type="InterPro" id="IPR037165">
    <property type="entry name" value="AldOxase/xan_DH_Mopterin-bd_sf"/>
</dbReference>
<dbReference type="Pfam" id="PF01315">
    <property type="entry name" value="Ald_Xan_dh_C"/>
    <property type="match status" value="1"/>
</dbReference>
<protein>
    <submittedName>
        <fullName evidence="4">Molybdopterin-dependent oxidoreductase</fullName>
    </submittedName>
</protein>
<keyword evidence="2" id="KW-0560">Oxidoreductase</keyword>
<dbReference type="RefSeq" id="WP_248412566.1">
    <property type="nucleotide sequence ID" value="NZ_JALPQF010000006.1"/>
</dbReference>
<dbReference type="InterPro" id="IPR008274">
    <property type="entry name" value="AldOxase/xan_DH_MoCoBD1"/>
</dbReference>
<keyword evidence="1" id="KW-0500">Molybdenum</keyword>
<organism evidence="4 5">
    <name type="scientific">Psychroserpens algicola</name>
    <dbReference type="NCBI Taxonomy" id="1719034"/>
    <lineage>
        <taxon>Bacteria</taxon>
        <taxon>Pseudomonadati</taxon>
        <taxon>Bacteroidota</taxon>
        <taxon>Flavobacteriia</taxon>
        <taxon>Flavobacteriales</taxon>
        <taxon>Flavobacteriaceae</taxon>
        <taxon>Psychroserpens</taxon>
    </lineage>
</organism>
<keyword evidence="5" id="KW-1185">Reference proteome</keyword>
<dbReference type="InterPro" id="IPR000674">
    <property type="entry name" value="Ald_Oxase/Xan_DH_a/b"/>
</dbReference>
<dbReference type="Pfam" id="PF02738">
    <property type="entry name" value="MoCoBD_1"/>
    <property type="match status" value="1"/>
</dbReference>
<dbReference type="SUPFAM" id="SSF56003">
    <property type="entry name" value="Molybdenum cofactor-binding domain"/>
    <property type="match status" value="1"/>
</dbReference>
<evidence type="ECO:0000259" key="3">
    <source>
        <dbReference type="SMART" id="SM01008"/>
    </source>
</evidence>
<dbReference type="InterPro" id="IPR016208">
    <property type="entry name" value="Ald_Oxase/xanthine_DH-like"/>
</dbReference>
<dbReference type="Proteomes" id="UP001203687">
    <property type="component" value="Unassembled WGS sequence"/>
</dbReference>
<proteinExistence type="predicted"/>
<accession>A0ABT0H9E9</accession>
<dbReference type="InterPro" id="IPR036856">
    <property type="entry name" value="Ald_Oxase/Xan_DH_a/b_sf"/>
</dbReference>
<gene>
    <name evidence="4" type="ORF">MUY34_07485</name>
</gene>
<dbReference type="PANTHER" id="PTHR11908">
    <property type="entry name" value="XANTHINE DEHYDROGENASE"/>
    <property type="match status" value="1"/>
</dbReference>
<dbReference type="InterPro" id="IPR046867">
    <property type="entry name" value="AldOxase/xan_DH_MoCoBD2"/>
</dbReference>
<reference evidence="4" key="1">
    <citation type="submission" date="2022-04" db="EMBL/GenBank/DDBJ databases">
        <authorList>
            <person name="Ren T."/>
        </authorList>
    </citation>
    <scope>NUCLEOTIDE SEQUENCE</scope>
    <source>
        <strain evidence="4">F63249</strain>
    </source>
</reference>
<sequence length="777" mass="85230">MHKHNSNKALDSKLNAVSMSNKQSIKNLDSYTHVRGESLYVDDVNIRQGTFHAVVFDSPKAHGHIKHIDYSKAEALEGVVRIFTYKDIPGKNQIGGIIPDEPLFAEDEVHFWGMPIALIVAETEFIARKARSLIDIDIEELPVITTAKQAKAKGSFINAPRSFSLGDTEKGFAACDYIFEGETFSNGQEHLYIEAQGAYAEPLENGNVKITSSTQGPTAVQKTTAQVLGVAMHKIEVDVTRLGGGFGGKEDQATPWAVMAALATYHLNQSVKLILNRHDDLRMTGKRHPYESTYKIGLSKDLKILAYQAEFLQNSGAAADLSPAIAERTLFHATNSYFVPNVETTVISCKTNLPPNTAFRGFGGPQGMFVIESAIAKAAHEIGVTPRQIQEANLLDENDTFSYGQIAKQVEAKNTWNSATTLYNIEALEQEVEDFNKQHSDFKKGLALMPVTFGISFTNTPMNHARALVHIYLDGSVGISTAAVEMGQGVNTKMMQIAAQVFSIPIEHIKIETTNTTRVANTSPSAASSTADLNGKATLKACNALLQRLKQVASEDLKVSEDTIELKDGFVYCNGKKSELSWTTLISKTMLKRVALTENAHYATPEIHFDKTKEKGHPFAYHVYGTAIITTTVDCTRGTYEFDSVKIVHDYGKSMSEGIDLGQVEGALAQGIGWMTMEEIAYNDDGKLLSNALSTYKIPDIFSVPKEVEVIPVDTKGHDLAILKSKAVGEPPLMYGIGAYFAIQNAIKAFNPNYNLKFHAPMTPEKVLLSLYDNQLI</sequence>
<dbReference type="Gene3D" id="3.30.365.10">
    <property type="entry name" value="Aldehyde oxidase/xanthine dehydrogenase, molybdopterin binding domain"/>
    <property type="match status" value="4"/>
</dbReference>
<evidence type="ECO:0000256" key="2">
    <source>
        <dbReference type="ARBA" id="ARBA00023002"/>
    </source>
</evidence>
<name>A0ABT0H9E9_9FLAO</name>
<dbReference type="PANTHER" id="PTHR11908:SF132">
    <property type="entry name" value="ALDEHYDE OXIDASE 1-RELATED"/>
    <property type="match status" value="1"/>
</dbReference>
<feature type="domain" description="Aldehyde oxidase/xanthine dehydrogenase a/b hammerhead" evidence="3">
    <location>
        <begin position="35"/>
        <end position="142"/>
    </location>
</feature>
<evidence type="ECO:0000313" key="4">
    <source>
        <dbReference type="EMBL" id="MCK8480457.1"/>
    </source>
</evidence>
<dbReference type="EMBL" id="JALPQF010000006">
    <property type="protein sequence ID" value="MCK8480457.1"/>
    <property type="molecule type" value="Genomic_DNA"/>
</dbReference>
<comment type="caution">
    <text evidence="4">The sequence shown here is derived from an EMBL/GenBank/DDBJ whole genome shotgun (WGS) entry which is preliminary data.</text>
</comment>